<proteinExistence type="predicted"/>
<organism evidence="1 2">
    <name type="scientific">Bacteroides xylanisolvens SD CC 1b</name>
    <dbReference type="NCBI Taxonomy" id="702447"/>
    <lineage>
        <taxon>Bacteria</taxon>
        <taxon>Pseudomonadati</taxon>
        <taxon>Bacteroidota</taxon>
        <taxon>Bacteroidia</taxon>
        <taxon>Bacteroidales</taxon>
        <taxon>Bacteroidaceae</taxon>
        <taxon>Bacteroides</taxon>
    </lineage>
</organism>
<dbReference type="AlphaFoldDB" id="W6PJT6"/>
<dbReference type="Proteomes" id="UP000019380">
    <property type="component" value="Unassembled WGS sequence"/>
</dbReference>
<dbReference type="EMBL" id="CBXG010000020">
    <property type="protein sequence ID" value="CDM04290.1"/>
    <property type="molecule type" value="Genomic_DNA"/>
</dbReference>
<gene>
    <name evidence="1" type="ORF">BN890_18650</name>
</gene>
<accession>W6PJT6</accession>
<evidence type="ECO:0000313" key="2">
    <source>
        <dbReference type="Proteomes" id="UP000019380"/>
    </source>
</evidence>
<comment type="caution">
    <text evidence="1">The sequence shown here is derived from an EMBL/GenBank/DDBJ whole genome shotgun (WGS) entry which is preliminary data.</text>
</comment>
<evidence type="ECO:0000313" key="1">
    <source>
        <dbReference type="EMBL" id="CDM04290.1"/>
    </source>
</evidence>
<sequence length="38" mass="4312">MTYYTPNGSVSFFGDSWLQALSRVFIHADESGEVNTQR</sequence>
<protein>
    <submittedName>
        <fullName evidence="1">Uncharacterized protein</fullName>
    </submittedName>
</protein>
<reference evidence="1 2" key="1">
    <citation type="submission" date="2013-12" db="EMBL/GenBank/DDBJ databases">
        <title>Improved hybrid genome assemblies of Bacteroides xylanisolvens SD CC 1b and Bacteroides xylanisolvens SD CC 2a using Illumina and 454 Sequencing.</title>
        <authorList>
            <person name="Ramaraj T."/>
            <person name="Sundararajan A."/>
            <person name="Mudge J."/>
            <person name="Schilkey F.D."/>
            <person name="Delvecchio V."/>
            <person name="Donlon M."/>
            <person name="Ziemer C."/>
        </authorList>
    </citation>
    <scope>NUCLEOTIDE SEQUENCE [LARGE SCALE GENOMIC DNA]</scope>
</reference>
<name>W6PJT6_9BACE</name>